<dbReference type="EMBL" id="SPQS01000016">
    <property type="protein sequence ID" value="TFV71672.1"/>
    <property type="molecule type" value="Genomic_DNA"/>
</dbReference>
<dbReference type="Proteomes" id="UP000297700">
    <property type="component" value="Unassembled WGS sequence"/>
</dbReference>
<gene>
    <name evidence="1" type="ORF">E4K64_25420</name>
</gene>
<name>A0A4Y9NWK2_9BRAD</name>
<protein>
    <submittedName>
        <fullName evidence="1">Uncharacterized protein</fullName>
    </submittedName>
</protein>
<organism evidence="1 2">
    <name type="scientific">Bradyrhizobium frederickii</name>
    <dbReference type="NCBI Taxonomy" id="2560054"/>
    <lineage>
        <taxon>Bacteria</taxon>
        <taxon>Pseudomonadati</taxon>
        <taxon>Pseudomonadota</taxon>
        <taxon>Alphaproteobacteria</taxon>
        <taxon>Hyphomicrobiales</taxon>
        <taxon>Nitrobacteraceae</taxon>
        <taxon>Bradyrhizobium</taxon>
    </lineage>
</organism>
<dbReference type="RefSeq" id="WP_135165951.1">
    <property type="nucleotide sequence ID" value="NZ_SPQS01000016.1"/>
</dbReference>
<reference evidence="1 2" key="1">
    <citation type="submission" date="2019-03" db="EMBL/GenBank/DDBJ databases">
        <title>Bradyrhizobium strains diversity.</title>
        <authorList>
            <person name="Urquiaga M.C.O."/>
            <person name="Hungria M."/>
            <person name="Delamuta J.R.M."/>
            <person name="Klepa M.S."/>
        </authorList>
    </citation>
    <scope>NUCLEOTIDE SEQUENCE [LARGE SCALE GENOMIC DNA]</scope>
    <source>
        <strain evidence="1 2">CNPSo 3426</strain>
    </source>
</reference>
<sequence length="107" mass="12737">MTVETRLYLDASERNFTFVRVQDVEPILELNKRQRANSYTSDWGKHVARIPNVIMERWLHEELDRGNVGLRLYSDEFDRIIERKLQDPDWAFLRTDAKGSRLGWGQT</sequence>
<evidence type="ECO:0000313" key="2">
    <source>
        <dbReference type="Proteomes" id="UP000297700"/>
    </source>
</evidence>
<proteinExistence type="predicted"/>
<accession>A0A4Y9NWK2</accession>
<dbReference type="AlphaFoldDB" id="A0A4Y9NWK2"/>
<evidence type="ECO:0000313" key="1">
    <source>
        <dbReference type="EMBL" id="TFV71672.1"/>
    </source>
</evidence>
<comment type="caution">
    <text evidence="1">The sequence shown here is derived from an EMBL/GenBank/DDBJ whole genome shotgun (WGS) entry which is preliminary data.</text>
</comment>